<feature type="signal peptide" evidence="1">
    <location>
        <begin position="1"/>
        <end position="27"/>
    </location>
</feature>
<dbReference type="Proteomes" id="UP000317378">
    <property type="component" value="Unassembled WGS sequence"/>
</dbReference>
<evidence type="ECO:0000256" key="1">
    <source>
        <dbReference type="SAM" id="SignalP"/>
    </source>
</evidence>
<evidence type="ECO:0000313" key="2">
    <source>
        <dbReference type="EMBL" id="TPQ19263.1"/>
    </source>
</evidence>
<protein>
    <recommendedName>
        <fullName evidence="4">Secreted protein</fullName>
    </recommendedName>
</protein>
<dbReference type="AlphaFoldDB" id="A0A505D461"/>
<comment type="caution">
    <text evidence="2">The sequence shown here is derived from an EMBL/GenBank/DDBJ whole genome shotgun (WGS) entry which is preliminary data.</text>
</comment>
<sequence>MRTSLSLLAVGAGAVLTLGLTGPVAQAQDAGAGLDVPAAQDVPCSTGVSESDYLEGYANRDNNTAGPVEFRVNIVCGLACDVSSEWVRLEPGQGAQAVAACPSWSTGIAPGGVSAEHHAV</sequence>
<keyword evidence="3" id="KW-1185">Reference proteome</keyword>
<proteinExistence type="predicted"/>
<dbReference type="RefSeq" id="WP_140935950.1">
    <property type="nucleotide sequence ID" value="NZ_QXMJ01000162.1"/>
</dbReference>
<evidence type="ECO:0008006" key="4">
    <source>
        <dbReference type="Google" id="ProtNLM"/>
    </source>
</evidence>
<name>A0A505D461_9ACTN</name>
<dbReference type="EMBL" id="VCHX02000162">
    <property type="protein sequence ID" value="TPQ19263.1"/>
    <property type="molecule type" value="Genomic_DNA"/>
</dbReference>
<accession>A0A505D461</accession>
<feature type="chain" id="PRO_5021212957" description="Secreted protein" evidence="1">
    <location>
        <begin position="28"/>
        <end position="120"/>
    </location>
</feature>
<organism evidence="2 3">
    <name type="scientific">Streptomyces sporangiiformans</name>
    <dbReference type="NCBI Taxonomy" id="2315329"/>
    <lineage>
        <taxon>Bacteria</taxon>
        <taxon>Bacillati</taxon>
        <taxon>Actinomycetota</taxon>
        <taxon>Actinomycetes</taxon>
        <taxon>Kitasatosporales</taxon>
        <taxon>Streptomycetaceae</taxon>
        <taxon>Streptomyces</taxon>
    </lineage>
</organism>
<reference evidence="2 3" key="1">
    <citation type="submission" date="2019-06" db="EMBL/GenBank/DDBJ databases">
        <title>Streptomyces sporangiiformans sp. nov., a novel actinomycete isolated from soil in Mount Song.</title>
        <authorList>
            <person name="Han L."/>
        </authorList>
    </citation>
    <scope>NUCLEOTIDE SEQUENCE [LARGE SCALE GENOMIC DNA]</scope>
    <source>
        <strain evidence="2 3">NEAU-SSA 1</strain>
    </source>
</reference>
<evidence type="ECO:0000313" key="3">
    <source>
        <dbReference type="Proteomes" id="UP000317378"/>
    </source>
</evidence>
<keyword evidence="1" id="KW-0732">Signal</keyword>
<gene>
    <name evidence="2" type="ORF">FGD71_026705</name>
</gene>